<keyword evidence="3" id="KW-0735">Signal-anchor</keyword>
<evidence type="ECO:0000313" key="7">
    <source>
        <dbReference type="EMBL" id="AKV59266.1"/>
    </source>
</evidence>
<dbReference type="InterPro" id="IPR050553">
    <property type="entry name" value="Thioredoxin_ResA/DsbE_sf"/>
</dbReference>
<sequence>MNKQAMASVVAAGVATVFILAGAFALLRGGPDGGPDASLASSFDPSMSVQRSEVMAPAAEYSGNRPDCVAGGVGGVDLPCLGGAEDPGQFADVTLVNVWAWWCVPCREELPVLDQFAREHPEISVVGVHADANAENGIALLDELDVSYPSYQDDSGKFAGQLALPNVVPLLLVYKDGEQVGVYPQTYASVEELEALIGQVN</sequence>
<organism evidence="7 8">
    <name type="scientific">Corynebacterium riegelii</name>
    <dbReference type="NCBI Taxonomy" id="156976"/>
    <lineage>
        <taxon>Bacteria</taxon>
        <taxon>Bacillati</taxon>
        <taxon>Actinomycetota</taxon>
        <taxon>Actinomycetes</taxon>
        <taxon>Mycobacteriales</taxon>
        <taxon>Corynebacteriaceae</taxon>
        <taxon>Corynebacterium</taxon>
    </lineage>
</organism>
<dbReference type="InterPro" id="IPR036249">
    <property type="entry name" value="Thioredoxin-like_sf"/>
</dbReference>
<evidence type="ECO:0000256" key="3">
    <source>
        <dbReference type="ARBA" id="ARBA00022968"/>
    </source>
</evidence>
<dbReference type="CDD" id="cd02966">
    <property type="entry name" value="TlpA_like_family"/>
    <property type="match status" value="1"/>
</dbReference>
<dbReference type="KEGG" id="crie:AK829_09040"/>
<evidence type="ECO:0000256" key="2">
    <source>
        <dbReference type="ARBA" id="ARBA00022748"/>
    </source>
</evidence>
<dbReference type="Proteomes" id="UP000060016">
    <property type="component" value="Chromosome"/>
</dbReference>
<dbReference type="PATRIC" id="fig|156976.3.peg.1812"/>
<keyword evidence="3" id="KW-0812">Transmembrane</keyword>
<dbReference type="EMBL" id="CP012342">
    <property type="protein sequence ID" value="AKV59266.1"/>
    <property type="molecule type" value="Genomic_DNA"/>
</dbReference>
<evidence type="ECO:0000256" key="4">
    <source>
        <dbReference type="ARBA" id="ARBA00023157"/>
    </source>
</evidence>
<keyword evidence="5" id="KW-0676">Redox-active center</keyword>
<dbReference type="AlphaFoldDB" id="A0A0K1RDL5"/>
<evidence type="ECO:0000313" key="8">
    <source>
        <dbReference type="Proteomes" id="UP000060016"/>
    </source>
</evidence>
<keyword evidence="8" id="KW-1185">Reference proteome</keyword>
<dbReference type="STRING" id="156976.AK829_09040"/>
<gene>
    <name evidence="7" type="ORF">AK829_09040</name>
</gene>
<dbReference type="RefSeq" id="WP_052205546.1">
    <property type="nucleotide sequence ID" value="NZ_CP012342.1"/>
</dbReference>
<keyword evidence="4" id="KW-1015">Disulfide bond</keyword>
<reference evidence="7 8" key="1">
    <citation type="submission" date="2015-08" db="EMBL/GenBank/DDBJ databases">
        <authorList>
            <person name="Babu N.S."/>
            <person name="Beckwith C.J."/>
            <person name="Beseler K.G."/>
            <person name="Brison A."/>
            <person name="Carone J.V."/>
            <person name="Caskin T.P."/>
            <person name="Diamond M."/>
            <person name="Durham M.E."/>
            <person name="Foxe J.M."/>
            <person name="Go M."/>
            <person name="Henderson B.A."/>
            <person name="Jones I.B."/>
            <person name="McGettigan J.A."/>
            <person name="Micheletti S.J."/>
            <person name="Nasrallah M.E."/>
            <person name="Ortiz D."/>
            <person name="Piller C.R."/>
            <person name="Privatt S.R."/>
            <person name="Schneider S.L."/>
            <person name="Sharp S."/>
            <person name="Smith T.C."/>
            <person name="Stanton J.D."/>
            <person name="Ullery H.E."/>
            <person name="Wilson R.J."/>
            <person name="Serrano M.G."/>
            <person name="Buck G."/>
            <person name="Lee V."/>
            <person name="Wang Y."/>
            <person name="Carvalho R."/>
            <person name="Voegtly L."/>
            <person name="Shi R."/>
            <person name="Duckworth R."/>
            <person name="Johnson A."/>
            <person name="Loviza R."/>
            <person name="Walstead R."/>
            <person name="Shah Z."/>
            <person name="Kiflezghi M."/>
            <person name="Wade K."/>
            <person name="Ball S.L."/>
            <person name="Bradley K.W."/>
            <person name="Asai D.J."/>
            <person name="Bowman C.A."/>
            <person name="Russell D.A."/>
            <person name="Pope W.H."/>
            <person name="Jacobs-Sera D."/>
            <person name="Hendrix R.W."/>
            <person name="Hatfull G.F."/>
        </authorList>
    </citation>
    <scope>NUCLEOTIDE SEQUENCE [LARGE SCALE GENOMIC DNA]</scope>
    <source>
        <strain evidence="7 8">PUDD_83A45</strain>
    </source>
</reference>
<dbReference type="InterPro" id="IPR013766">
    <property type="entry name" value="Thioredoxin_domain"/>
</dbReference>
<evidence type="ECO:0000259" key="6">
    <source>
        <dbReference type="PROSITE" id="PS51352"/>
    </source>
</evidence>
<dbReference type="PANTHER" id="PTHR42852:SF6">
    <property type="entry name" value="THIOL:DISULFIDE INTERCHANGE PROTEIN DSBE"/>
    <property type="match status" value="1"/>
</dbReference>
<protein>
    <recommendedName>
        <fullName evidence="6">Thioredoxin domain-containing protein</fullName>
    </recommendedName>
</protein>
<accession>A0A0K1RDL5</accession>
<dbReference type="GO" id="GO:0017004">
    <property type="term" value="P:cytochrome complex assembly"/>
    <property type="evidence" value="ECO:0007669"/>
    <property type="project" value="UniProtKB-KW"/>
</dbReference>
<dbReference type="SUPFAM" id="SSF52833">
    <property type="entry name" value="Thioredoxin-like"/>
    <property type="match status" value="1"/>
</dbReference>
<keyword evidence="2" id="KW-0201">Cytochrome c-type biogenesis</keyword>
<comment type="subcellular location">
    <subcellularLocation>
        <location evidence="1">Cell envelope</location>
    </subcellularLocation>
</comment>
<dbReference type="Gene3D" id="3.40.30.10">
    <property type="entry name" value="Glutaredoxin"/>
    <property type="match status" value="1"/>
</dbReference>
<feature type="domain" description="Thioredoxin" evidence="6">
    <location>
        <begin position="52"/>
        <end position="201"/>
    </location>
</feature>
<dbReference type="InterPro" id="IPR017937">
    <property type="entry name" value="Thioredoxin_CS"/>
</dbReference>
<evidence type="ECO:0000256" key="1">
    <source>
        <dbReference type="ARBA" id="ARBA00004196"/>
    </source>
</evidence>
<dbReference type="PROSITE" id="PS00194">
    <property type="entry name" value="THIOREDOXIN_1"/>
    <property type="match status" value="1"/>
</dbReference>
<evidence type="ECO:0000256" key="5">
    <source>
        <dbReference type="ARBA" id="ARBA00023284"/>
    </source>
</evidence>
<dbReference type="PANTHER" id="PTHR42852">
    <property type="entry name" value="THIOL:DISULFIDE INTERCHANGE PROTEIN DSBE"/>
    <property type="match status" value="1"/>
</dbReference>
<proteinExistence type="predicted"/>
<name>A0A0K1RDL5_9CORY</name>
<dbReference type="PROSITE" id="PS51352">
    <property type="entry name" value="THIOREDOXIN_2"/>
    <property type="match status" value="1"/>
</dbReference>
<dbReference type="GO" id="GO:0030313">
    <property type="term" value="C:cell envelope"/>
    <property type="evidence" value="ECO:0007669"/>
    <property type="project" value="UniProtKB-SubCell"/>
</dbReference>